<dbReference type="FunCoup" id="I2GXI5">
    <property type="interactions" value="396"/>
</dbReference>
<reference evidence="2 3" key="1">
    <citation type="journal article" date="2011" name="Proc. Natl. Acad. Sci. U.S.A.">
        <title>Evolutionary erosion of yeast sex chromosomes by mating-type switching accidents.</title>
        <authorList>
            <person name="Gordon J.L."/>
            <person name="Armisen D."/>
            <person name="Proux-Wera E."/>
            <person name="Oheigeartaigh S.S."/>
            <person name="Byrne K.P."/>
            <person name="Wolfe K.H."/>
        </authorList>
    </citation>
    <scope>NUCLEOTIDE SEQUENCE [LARGE SCALE GENOMIC DNA]</scope>
    <source>
        <strain evidence="3">ATCC 34711 / CBS 6284 / DSM 70876 / NBRC 10599 / NRRL Y-10934 / UCD 77-7</strain>
    </source>
</reference>
<dbReference type="eggNOG" id="ENOG502QSYR">
    <property type="taxonomic scope" value="Eukaryota"/>
</dbReference>
<proteinExistence type="predicted"/>
<dbReference type="GO" id="GO:0071528">
    <property type="term" value="P:tRNA re-export from nucleus"/>
    <property type="evidence" value="ECO:0007669"/>
    <property type="project" value="EnsemblFungi"/>
</dbReference>
<dbReference type="OMA" id="RFAFQAN"/>
<dbReference type="GO" id="GO:0034455">
    <property type="term" value="C:t-UTP complex"/>
    <property type="evidence" value="ECO:0007669"/>
    <property type="project" value="EnsemblFungi"/>
</dbReference>
<dbReference type="RefSeq" id="XP_004178356.1">
    <property type="nucleotide sequence ID" value="XM_004178308.1"/>
</dbReference>
<dbReference type="HOGENOM" id="CLU_037435_0_0_1"/>
<dbReference type="GO" id="GO:0000049">
    <property type="term" value="F:tRNA binding"/>
    <property type="evidence" value="ECO:0007669"/>
    <property type="project" value="EnsemblFungi"/>
</dbReference>
<protein>
    <recommendedName>
        <fullName evidence="4">Small-subunit processome Utp12 domain-containing protein</fullName>
    </recommendedName>
</protein>
<dbReference type="KEGG" id="tbl:TBLA_0A10590"/>
<name>I2GXI5_HENB6</name>
<evidence type="ECO:0000313" key="2">
    <source>
        <dbReference type="EMBL" id="CCH58837.1"/>
    </source>
</evidence>
<evidence type="ECO:0008006" key="4">
    <source>
        <dbReference type="Google" id="ProtNLM"/>
    </source>
</evidence>
<dbReference type="GO" id="GO:0045943">
    <property type="term" value="P:positive regulation of transcription by RNA polymerase I"/>
    <property type="evidence" value="ECO:0007669"/>
    <property type="project" value="EnsemblFungi"/>
</dbReference>
<dbReference type="AlphaFoldDB" id="I2GXI5"/>
<dbReference type="GO" id="GO:0000462">
    <property type="term" value="P:maturation of SSU-rRNA from tricistronic rRNA transcript (SSU-rRNA, 5.8S rRNA, LSU-rRNA)"/>
    <property type="evidence" value="ECO:0007669"/>
    <property type="project" value="EnsemblFungi"/>
</dbReference>
<dbReference type="STRING" id="1071380.I2GXI5"/>
<dbReference type="GO" id="GO:0033553">
    <property type="term" value="C:rDNA heterochromatin"/>
    <property type="evidence" value="ECO:0007669"/>
    <property type="project" value="EnsemblFungi"/>
</dbReference>
<dbReference type="GO" id="GO:0032040">
    <property type="term" value="C:small-subunit processome"/>
    <property type="evidence" value="ECO:0007669"/>
    <property type="project" value="EnsemblFungi"/>
</dbReference>
<evidence type="ECO:0000313" key="3">
    <source>
        <dbReference type="Proteomes" id="UP000002866"/>
    </source>
</evidence>
<sequence length="603" mass="68395">MSTISDLVACFSKDAKHFAFQANASHKNTIDIYPLDPSSNNAVSNSSIGRIDYETNDLVATDIIAMTWCSGTNIMQRNNSTKSKNKKRKNIQEDDENISNTSISEINNESTPENVFINCFSGGKIVVFSSNGKNIINIIQNKNEISNIASRGSNIWILDDDKTVKKFIYYQSKPLKTFHLIEGKKEVIKNFQVLPINENISTNGKGDDNIYISLMTESRVIIIDPSKRRPTTVSIIDVSTPVFSSLYDEGKKTIIADANKINLFEVSSGQLVKTWDIQVKKFQIVDNTFIIGLTNDGNLVSINIEQSENNEDYTIISNNISKNNIIEFAQIPDGIIYSWLNVNEPNFEMIQSKDFTKGTSTINANDDIITSSDKISNKESLNNLPLEETQDELVNDLSIQKQRKKINRTEQDELSQKLLNSLEGENSDDAVTFNLIVSEDWIESRIKIFIIKNLNNESNIAKIIELISREVQKNSWQNSKILFWWLKWLLSLKNINENYKSHKHNIKNLKHIRSSLKPSTDSLPILLSMQGRLELLTTQSMLREQLANLNIEEQEQIVSNGQTESQNALDSEKINAVNDDNTDDIVYMNGESDTFFDAPEYVE</sequence>
<feature type="region of interest" description="Disordered" evidence="1">
    <location>
        <begin position="76"/>
        <end position="105"/>
    </location>
</feature>
<dbReference type="SUPFAM" id="SSF101898">
    <property type="entry name" value="NHL repeat"/>
    <property type="match status" value="1"/>
</dbReference>
<accession>I2GXI5</accession>
<evidence type="ECO:0000256" key="1">
    <source>
        <dbReference type="SAM" id="MobiDB-lite"/>
    </source>
</evidence>
<dbReference type="Proteomes" id="UP000002866">
    <property type="component" value="Chromosome 1"/>
</dbReference>
<dbReference type="GO" id="GO:0034511">
    <property type="term" value="F:U3 snoRNA binding"/>
    <property type="evidence" value="ECO:0007669"/>
    <property type="project" value="EnsemblFungi"/>
</dbReference>
<dbReference type="EMBL" id="HE806316">
    <property type="protein sequence ID" value="CCH58837.1"/>
    <property type="molecule type" value="Genomic_DNA"/>
</dbReference>
<keyword evidence="3" id="KW-1185">Reference proteome</keyword>
<dbReference type="GeneID" id="14493194"/>
<dbReference type="InParanoid" id="I2GXI5"/>
<gene>
    <name evidence="2" type="primary">TBLA0A10590</name>
    <name evidence="2" type="ORF">TBLA_0A10590</name>
</gene>
<organism evidence="2 3">
    <name type="scientific">Henningerozyma blattae (strain ATCC 34711 / CBS 6284 / DSM 70876 / NBRC 10599 / NRRL Y-10934 / UCD 77-7)</name>
    <name type="common">Yeast</name>
    <name type="synonym">Tetrapisispora blattae</name>
    <dbReference type="NCBI Taxonomy" id="1071380"/>
    <lineage>
        <taxon>Eukaryota</taxon>
        <taxon>Fungi</taxon>
        <taxon>Dikarya</taxon>
        <taxon>Ascomycota</taxon>
        <taxon>Saccharomycotina</taxon>
        <taxon>Saccharomycetes</taxon>
        <taxon>Saccharomycetales</taxon>
        <taxon>Saccharomycetaceae</taxon>
        <taxon>Henningerozyma</taxon>
    </lineage>
</organism>
<dbReference type="OrthoDB" id="30195at2759"/>